<dbReference type="InterPro" id="IPR001763">
    <property type="entry name" value="Rhodanese-like_dom"/>
</dbReference>
<keyword evidence="1" id="KW-0479">Metal-binding</keyword>
<organism evidence="3 4">
    <name type="scientific">Streptomyces piniterrae</name>
    <dbReference type="NCBI Taxonomy" id="2571125"/>
    <lineage>
        <taxon>Bacteria</taxon>
        <taxon>Bacillati</taxon>
        <taxon>Actinomycetota</taxon>
        <taxon>Actinomycetes</taxon>
        <taxon>Kitasatosporales</taxon>
        <taxon>Streptomycetaceae</taxon>
        <taxon>Streptomyces</taxon>
    </lineage>
</organism>
<dbReference type="AlphaFoldDB" id="A0A4U0ML59"/>
<dbReference type="Pfam" id="PF00753">
    <property type="entry name" value="Lactamase_B"/>
    <property type="match status" value="1"/>
</dbReference>
<reference evidence="3 4" key="1">
    <citation type="submission" date="2019-04" db="EMBL/GenBank/DDBJ databases">
        <title>Streptomyces piniterrae sp. nov., a heliquinomycin-producing actinomycete isolated from rhizosphere soil of Pinus yunnanensis.</title>
        <authorList>
            <person name="Zhuang X."/>
            <person name="Zhao J."/>
        </authorList>
    </citation>
    <scope>NUCLEOTIDE SEQUENCE [LARGE SCALE GENOMIC DNA]</scope>
    <source>
        <strain evidence="4">jys28</strain>
    </source>
</reference>
<dbReference type="EMBL" id="SUMB01000020">
    <property type="protein sequence ID" value="TJZ41410.1"/>
    <property type="molecule type" value="Genomic_DNA"/>
</dbReference>
<dbReference type="Pfam" id="PF00581">
    <property type="entry name" value="Rhodanese"/>
    <property type="match status" value="1"/>
</dbReference>
<dbReference type="Proteomes" id="UP000308697">
    <property type="component" value="Unassembled WGS sequence"/>
</dbReference>
<evidence type="ECO:0000313" key="4">
    <source>
        <dbReference type="Proteomes" id="UP000308697"/>
    </source>
</evidence>
<dbReference type="GO" id="GO:0046872">
    <property type="term" value="F:metal ion binding"/>
    <property type="evidence" value="ECO:0007669"/>
    <property type="project" value="UniProtKB-KW"/>
</dbReference>
<dbReference type="RefSeq" id="WP_136744797.1">
    <property type="nucleotide sequence ID" value="NZ_SUMB01000020.1"/>
</dbReference>
<keyword evidence="4" id="KW-1185">Reference proteome</keyword>
<gene>
    <name evidence="3" type="ORF">FCH28_36840</name>
</gene>
<proteinExistence type="predicted"/>
<feature type="domain" description="Rhodanese" evidence="2">
    <location>
        <begin position="373"/>
        <end position="451"/>
    </location>
</feature>
<evidence type="ECO:0000313" key="3">
    <source>
        <dbReference type="EMBL" id="TJZ41410.1"/>
    </source>
</evidence>
<evidence type="ECO:0000259" key="2">
    <source>
        <dbReference type="PROSITE" id="PS50206"/>
    </source>
</evidence>
<sequence>MHFAQYYLDCLSQASYLIGDETTGRAVLVDPRRDIDDYLREADAAGLRIELVIETHIHADFLSGHLELARATGATIAFGEAAETGFPIRRLRDGERISLGAEGGGGVTLTVLATPGHTLESICLVVHEHPDDDVPFGVLTGDTLFVGDVGRPDLLSSAGHTPHDMALRLHRSLHTKLLTLPDATRVFPAHGAGSACGRSLSAETSSTIGDQRRLNYALQPMPEADFVRLVTADQPATPAYFAHDAALNRDGHPLMDAAPLAALTLEEALTARDEQGAAVLDCRSLAAYTCSHLTGSLHTSLDTRFAEYAGSVMAPGTPIVLVADPGKETEARLRLARIGYDRVLGHLPDPATTLTREPALTSRSRRIRIDELASTDSQLIDVRNPAEYAAGALPGARNIPLATLADGLAQLDPDRPVVLYCRSGNRSVIAAALLESRGFGDVRDVVGGYEASKRG</sequence>
<dbReference type="InterPro" id="IPR036866">
    <property type="entry name" value="RibonucZ/Hydroxyglut_hydro"/>
</dbReference>
<dbReference type="InterPro" id="IPR001279">
    <property type="entry name" value="Metallo-B-lactamas"/>
</dbReference>
<dbReference type="GO" id="GO:0016787">
    <property type="term" value="F:hydrolase activity"/>
    <property type="evidence" value="ECO:0007669"/>
    <property type="project" value="UniProtKB-KW"/>
</dbReference>
<dbReference type="SUPFAM" id="SSF52821">
    <property type="entry name" value="Rhodanese/Cell cycle control phosphatase"/>
    <property type="match status" value="2"/>
</dbReference>
<keyword evidence="3" id="KW-0378">Hydrolase</keyword>
<dbReference type="InterPro" id="IPR036873">
    <property type="entry name" value="Rhodanese-like_dom_sf"/>
</dbReference>
<dbReference type="SMART" id="SM00849">
    <property type="entry name" value="Lactamase_B"/>
    <property type="match status" value="1"/>
</dbReference>
<dbReference type="OrthoDB" id="3196337at2"/>
<dbReference type="PROSITE" id="PS50206">
    <property type="entry name" value="RHODANESE_3"/>
    <property type="match status" value="1"/>
</dbReference>
<dbReference type="PANTHER" id="PTHR43084">
    <property type="entry name" value="PERSULFIDE DIOXYGENASE ETHE1"/>
    <property type="match status" value="1"/>
</dbReference>
<dbReference type="CDD" id="cd07724">
    <property type="entry name" value="POD-like_MBL-fold"/>
    <property type="match status" value="1"/>
</dbReference>
<name>A0A4U0ML59_9ACTN</name>
<dbReference type="SUPFAM" id="SSF56281">
    <property type="entry name" value="Metallo-hydrolase/oxidoreductase"/>
    <property type="match status" value="1"/>
</dbReference>
<dbReference type="GO" id="GO:0070813">
    <property type="term" value="P:hydrogen sulfide metabolic process"/>
    <property type="evidence" value="ECO:0007669"/>
    <property type="project" value="TreeGrafter"/>
</dbReference>
<dbReference type="GO" id="GO:0006749">
    <property type="term" value="P:glutathione metabolic process"/>
    <property type="evidence" value="ECO:0007669"/>
    <property type="project" value="InterPro"/>
</dbReference>
<accession>A0A4U0ML59</accession>
<dbReference type="FunFam" id="3.60.15.10:FF:000030">
    <property type="entry name" value="Metallo-beta-lactamase family protein"/>
    <property type="match status" value="1"/>
</dbReference>
<dbReference type="SMART" id="SM00450">
    <property type="entry name" value="RHOD"/>
    <property type="match status" value="1"/>
</dbReference>
<dbReference type="CDD" id="cd00158">
    <property type="entry name" value="RHOD"/>
    <property type="match status" value="1"/>
</dbReference>
<dbReference type="Gene3D" id="3.60.15.10">
    <property type="entry name" value="Ribonuclease Z/Hydroxyacylglutathione hydrolase-like"/>
    <property type="match status" value="1"/>
</dbReference>
<dbReference type="Gene3D" id="3.40.250.10">
    <property type="entry name" value="Rhodanese-like domain"/>
    <property type="match status" value="2"/>
</dbReference>
<comment type="caution">
    <text evidence="3">The sequence shown here is derived from an EMBL/GenBank/DDBJ whole genome shotgun (WGS) entry which is preliminary data.</text>
</comment>
<evidence type="ECO:0000256" key="1">
    <source>
        <dbReference type="ARBA" id="ARBA00022723"/>
    </source>
</evidence>
<dbReference type="InterPro" id="IPR051682">
    <property type="entry name" value="Mito_Persulfide_Diox"/>
</dbReference>
<protein>
    <submittedName>
        <fullName evidence="3">MBL fold metallo-hydrolase</fullName>
    </submittedName>
</protein>
<dbReference type="GO" id="GO:0050313">
    <property type="term" value="F:sulfur dioxygenase activity"/>
    <property type="evidence" value="ECO:0007669"/>
    <property type="project" value="InterPro"/>
</dbReference>
<dbReference type="PANTHER" id="PTHR43084:SF1">
    <property type="entry name" value="PERSULFIDE DIOXYGENASE ETHE1, MITOCHONDRIAL"/>
    <property type="match status" value="1"/>
</dbReference>
<dbReference type="InterPro" id="IPR044528">
    <property type="entry name" value="POD-like_MBL-fold"/>
</dbReference>